<gene>
    <name evidence="2" type="ORF">DWQ54_02235</name>
</gene>
<name>A0A3E0LA26_9CHRO</name>
<accession>A0A3E0LA26</accession>
<feature type="region of interest" description="Disordered" evidence="1">
    <location>
        <begin position="32"/>
        <end position="76"/>
    </location>
</feature>
<organism evidence="2 3">
    <name type="scientific">Microcystis flos-aquae TF09</name>
    <dbReference type="NCBI Taxonomy" id="2060473"/>
    <lineage>
        <taxon>Bacteria</taxon>
        <taxon>Bacillati</taxon>
        <taxon>Cyanobacteriota</taxon>
        <taxon>Cyanophyceae</taxon>
        <taxon>Oscillatoriophycideae</taxon>
        <taxon>Chroococcales</taxon>
        <taxon>Microcystaceae</taxon>
        <taxon>Microcystis</taxon>
    </lineage>
</organism>
<evidence type="ECO:0000313" key="2">
    <source>
        <dbReference type="EMBL" id="REJ44371.1"/>
    </source>
</evidence>
<feature type="compositionally biased region" description="Low complexity" evidence="1">
    <location>
        <begin position="40"/>
        <end position="69"/>
    </location>
</feature>
<comment type="caution">
    <text evidence="2">The sequence shown here is derived from an EMBL/GenBank/DDBJ whole genome shotgun (WGS) entry which is preliminary data.</text>
</comment>
<protein>
    <submittedName>
        <fullName evidence="2">Uncharacterized protein</fullName>
    </submittedName>
</protein>
<sequence>MLACAFIATYASRPQTDDQRVEYLQKEIRSLKEQLNRQQPTYSPSVSEPSPSPTAIPTSTPTITTEPTPNLSNPKWDHSVFNSSSVGDYAAFSYKMIEEPAFNQQNQQVEWIVEFSIPPEAERSPAAREAYLRLELLQHGFRAEFIDSSGVFLGAKNLDKEGQGGNRRRYTLRVPNSIWEKWSEVAMVKVVRDW</sequence>
<evidence type="ECO:0000313" key="3">
    <source>
        <dbReference type="Proteomes" id="UP000256873"/>
    </source>
</evidence>
<proteinExistence type="predicted"/>
<dbReference type="AlphaFoldDB" id="A0A3E0LA26"/>
<dbReference type="Proteomes" id="UP000256873">
    <property type="component" value="Unassembled WGS sequence"/>
</dbReference>
<dbReference type="EMBL" id="QQWC01000001">
    <property type="protein sequence ID" value="REJ44371.1"/>
    <property type="molecule type" value="Genomic_DNA"/>
</dbReference>
<reference evidence="2 3" key="1">
    <citation type="submission" date="2017-10" db="EMBL/GenBank/DDBJ databases">
        <title>A large-scale comparative metagenomic study reveals the eutrophication-driven functional interactions in six Microcystis-epibionts communities.</title>
        <authorList>
            <person name="Li Q."/>
            <person name="Lin F."/>
        </authorList>
    </citation>
    <scope>NUCLEOTIDE SEQUENCE [LARGE SCALE GENOMIC DNA]</scope>
    <source>
        <strain evidence="2">TF09</strain>
    </source>
</reference>
<evidence type="ECO:0000256" key="1">
    <source>
        <dbReference type="SAM" id="MobiDB-lite"/>
    </source>
</evidence>